<comment type="caution">
    <text evidence="1">The sequence shown here is derived from an EMBL/GenBank/DDBJ whole genome shotgun (WGS) entry which is preliminary data.</text>
</comment>
<dbReference type="PATRIC" id="fig|1122985.7.peg.3306"/>
<dbReference type="AlphaFoldDB" id="A0A069QCY4"/>
<accession>A0A069QCY4</accession>
<organism evidence="1 2">
    <name type="scientific">Hoylesella loescheii DSM 19665 = JCM 12249 = ATCC 15930</name>
    <dbReference type="NCBI Taxonomy" id="1122985"/>
    <lineage>
        <taxon>Bacteria</taxon>
        <taxon>Pseudomonadati</taxon>
        <taxon>Bacteroidota</taxon>
        <taxon>Bacteroidia</taxon>
        <taxon>Bacteroidales</taxon>
        <taxon>Prevotellaceae</taxon>
        <taxon>Hoylesella</taxon>
    </lineage>
</organism>
<evidence type="ECO:0000313" key="2">
    <source>
        <dbReference type="Proteomes" id="UP000027442"/>
    </source>
</evidence>
<dbReference type="EMBL" id="JNGW01000140">
    <property type="protein sequence ID" value="KDR50748.1"/>
    <property type="molecule type" value="Genomic_DNA"/>
</dbReference>
<dbReference type="Proteomes" id="UP000027442">
    <property type="component" value="Unassembled WGS sequence"/>
</dbReference>
<keyword evidence="2" id="KW-1185">Reference proteome</keyword>
<evidence type="ECO:0000313" key="1">
    <source>
        <dbReference type="EMBL" id="KDR50748.1"/>
    </source>
</evidence>
<gene>
    <name evidence="1" type="ORF">HMPREF1991_03190</name>
</gene>
<sequence>MNNCRLQFLLRKNTGKRYMAEYLTELSKLITNNKFKILNLEDSDVISKSIIDNHEKLLPKMDYWECRNILFTKKEILKGFITKIQLIYSDPVYMSIGYSNMCGLVMIKRISFFNSDFEFNDEHSGLIVLYDKNAINKLVIDFYEEECMFYYDLQLFGEQWLKCRE</sequence>
<dbReference type="eggNOG" id="ENOG5033G2H">
    <property type="taxonomic scope" value="Bacteria"/>
</dbReference>
<name>A0A069QCY4_HOYLO</name>
<dbReference type="HOGENOM" id="CLU_1766347_0_0_10"/>
<reference evidence="1 2" key="1">
    <citation type="submission" date="2013-08" db="EMBL/GenBank/DDBJ databases">
        <authorList>
            <person name="Weinstock G."/>
            <person name="Sodergren E."/>
            <person name="Wylie T."/>
            <person name="Fulton L."/>
            <person name="Fulton R."/>
            <person name="Fronick C."/>
            <person name="O'Laughlin M."/>
            <person name="Godfrey J."/>
            <person name="Miner T."/>
            <person name="Herter B."/>
            <person name="Appelbaum E."/>
            <person name="Cordes M."/>
            <person name="Lek S."/>
            <person name="Wollam A."/>
            <person name="Pepin K.H."/>
            <person name="Palsikar V.B."/>
            <person name="Mitreva M."/>
            <person name="Wilson R.K."/>
        </authorList>
    </citation>
    <scope>NUCLEOTIDE SEQUENCE [LARGE SCALE GENOMIC DNA]</scope>
    <source>
        <strain evidence="1 2">ATCC 15930</strain>
    </source>
</reference>
<proteinExistence type="predicted"/>
<protein>
    <submittedName>
        <fullName evidence="1">Uncharacterized protein</fullName>
    </submittedName>
</protein>